<dbReference type="AlphaFoldDB" id="A0A1Q9D362"/>
<comment type="caution">
    <text evidence="2">The sequence shown here is derived from an EMBL/GenBank/DDBJ whole genome shotgun (WGS) entry which is preliminary data.</text>
</comment>
<dbReference type="EMBL" id="LSRX01000753">
    <property type="protein sequence ID" value="OLP89575.1"/>
    <property type="molecule type" value="Genomic_DNA"/>
</dbReference>
<feature type="region of interest" description="Disordered" evidence="1">
    <location>
        <begin position="541"/>
        <end position="571"/>
    </location>
</feature>
<feature type="compositionally biased region" description="Basic and acidic residues" evidence="1">
    <location>
        <begin position="949"/>
        <end position="968"/>
    </location>
</feature>
<accession>A0A1Q9D362</accession>
<feature type="compositionally biased region" description="Basic and acidic residues" evidence="1">
    <location>
        <begin position="549"/>
        <end position="563"/>
    </location>
</feature>
<reference evidence="2 3" key="1">
    <citation type="submission" date="2016-02" db="EMBL/GenBank/DDBJ databases">
        <title>Genome analysis of coral dinoflagellate symbionts highlights evolutionary adaptations to a symbiotic lifestyle.</title>
        <authorList>
            <person name="Aranda M."/>
            <person name="Li Y."/>
            <person name="Liew Y.J."/>
            <person name="Baumgarten S."/>
            <person name="Simakov O."/>
            <person name="Wilson M."/>
            <person name="Piel J."/>
            <person name="Ashoor H."/>
            <person name="Bougouffa S."/>
            <person name="Bajic V.B."/>
            <person name="Ryu T."/>
            <person name="Ravasi T."/>
            <person name="Bayer T."/>
            <person name="Micklem G."/>
            <person name="Kim H."/>
            <person name="Bhak J."/>
            <person name="Lajeunesse T.C."/>
            <person name="Voolstra C.R."/>
        </authorList>
    </citation>
    <scope>NUCLEOTIDE SEQUENCE [LARGE SCALE GENOMIC DNA]</scope>
    <source>
        <strain evidence="2 3">CCMP2467</strain>
    </source>
</reference>
<keyword evidence="3" id="KW-1185">Reference proteome</keyword>
<evidence type="ECO:0000256" key="1">
    <source>
        <dbReference type="SAM" id="MobiDB-lite"/>
    </source>
</evidence>
<evidence type="ECO:0000313" key="3">
    <source>
        <dbReference type="Proteomes" id="UP000186817"/>
    </source>
</evidence>
<dbReference type="Proteomes" id="UP000186817">
    <property type="component" value="Unassembled WGS sequence"/>
</dbReference>
<gene>
    <name evidence="2" type="ORF">AK812_SmicGene28968</name>
</gene>
<feature type="compositionally biased region" description="Basic and acidic residues" evidence="1">
    <location>
        <begin position="47"/>
        <end position="61"/>
    </location>
</feature>
<feature type="region of interest" description="Disordered" evidence="1">
    <location>
        <begin position="1"/>
        <end position="61"/>
    </location>
</feature>
<proteinExistence type="predicted"/>
<feature type="compositionally biased region" description="Basic residues" evidence="1">
    <location>
        <begin position="33"/>
        <end position="46"/>
    </location>
</feature>
<feature type="region of interest" description="Disordered" evidence="1">
    <location>
        <begin position="294"/>
        <end position="377"/>
    </location>
</feature>
<name>A0A1Q9D362_SYMMI</name>
<protein>
    <submittedName>
        <fullName evidence="2">Uncharacterized protein</fullName>
    </submittedName>
</protein>
<evidence type="ECO:0000313" key="2">
    <source>
        <dbReference type="EMBL" id="OLP89575.1"/>
    </source>
</evidence>
<dbReference type="OrthoDB" id="425218at2759"/>
<feature type="compositionally biased region" description="Basic and acidic residues" evidence="1">
    <location>
        <begin position="361"/>
        <end position="377"/>
    </location>
</feature>
<sequence>MACLSLESDADAELAPAQTGARLGKEAALTTPPKKKRGKGTRKSAKKGPDPNKEQPASKKCTECKKEKAHDLFYQDQGRCIECSQNRKALLRVAEVQGVKKDVLQLQESDPDAFNELQRNFNKARSQMTKDSKRIKFSVVCFIREYEKRQGLRDARVGEFIWEGEWKEMAGGAKFGFLTAEEASLEWNKMKAEAWRPRDNLGPKGFLRLWVKVRDIAEIYNDLSRSTRFQQQESLKKATDQQIQARTAAVFSGAMAEGDPLNFEAVTHEAMLASGTGERMGGLMESELAPMIDAASRKSQSKRPARASSFGAKVKPEPTSSDEEEPANAGAAADEDDQDRQGSETEGDGVVTASSKRRKVDAKDKPGSKEDPWFDAETKNIKAEKDYLRAIDTLQQSMQSLASDMNATVAEFRARKEDAEAFRDELAVVLRRQEWLQAVLSTDGKKLESLIAQSQNLDDSQSQGSSRDQSALARVGPCSGYEALKIVDDVKTEAAKFRQCTSKDALKDVSDELTAPKKLFQTLLTACKKALAELRGAKTRSEAAAAASKRREAKAAAKKEAAGSKKGKGLKAKPGAADHAIFQLCAAADVPQIPTSAAWEASWRMETSQPFLISGVKTLGKDPQQDEAINKLLKDFAKAFNDSALKAGRLVKQMPHVTEGRASQPVNDETSDGIQSKLGSLLPDSIDGKPIWRGSLPQGHSTQALQKALAVQAYGLAAGHVSSAKTELHQLSCFRWSSSGTREMCLLCYKDAAKFLQNEKQLQKLPRFQDTLSWAAAASVSDFKKLLEAFPEAIHQATVGPHDLVYIPASAITFHRVFSDADVYGIRCGLLGPVDAQILPLLLEDLKTNKGPVSEILAAACALFQAHPELFVIKAKAADAAARDKSAEVEAKAVDDALAQLSEEEGDKTDAANAAPASAAAAPEPPKDLVNVDVADKEKDGAVDDEGDGIQKAETEADGESPRKKLRL</sequence>
<organism evidence="2 3">
    <name type="scientific">Symbiodinium microadriaticum</name>
    <name type="common">Dinoflagellate</name>
    <name type="synonym">Zooxanthella microadriatica</name>
    <dbReference type="NCBI Taxonomy" id="2951"/>
    <lineage>
        <taxon>Eukaryota</taxon>
        <taxon>Sar</taxon>
        <taxon>Alveolata</taxon>
        <taxon>Dinophyceae</taxon>
        <taxon>Suessiales</taxon>
        <taxon>Symbiodiniaceae</taxon>
        <taxon>Symbiodinium</taxon>
    </lineage>
</organism>
<feature type="region of interest" description="Disordered" evidence="1">
    <location>
        <begin position="903"/>
        <end position="968"/>
    </location>
</feature>
<feature type="compositionally biased region" description="Low complexity" evidence="1">
    <location>
        <begin position="911"/>
        <end position="922"/>
    </location>
</feature>